<organism evidence="2 3">
    <name type="scientific">Haloplanus litoreus</name>
    <dbReference type="NCBI Taxonomy" id="767515"/>
    <lineage>
        <taxon>Archaea</taxon>
        <taxon>Methanobacteriati</taxon>
        <taxon>Methanobacteriota</taxon>
        <taxon>Stenosarchaea group</taxon>
        <taxon>Halobacteria</taxon>
        <taxon>Halobacteriales</taxon>
        <taxon>Haloferacaceae</taxon>
        <taxon>Haloplanus</taxon>
    </lineage>
</organism>
<protein>
    <submittedName>
        <fullName evidence="2">Uncharacterized protein</fullName>
    </submittedName>
</protein>
<sequence length="117" mass="11474">MRAPRSRSAASAASTASPPPWTGAASPLSEPGNGGHDGGEADGPDDPEPGGVEGHREAAEAEAEDGGADEGDEGVGVVAAGGPRGRTSDADGNAADAGRAPTRVYHHRPHAEACRCA</sequence>
<feature type="compositionally biased region" description="Acidic residues" evidence="1">
    <location>
        <begin position="60"/>
        <end position="73"/>
    </location>
</feature>
<proteinExistence type="predicted"/>
<gene>
    <name evidence="2" type="ORF">ACFQKE_04785</name>
</gene>
<dbReference type="Proteomes" id="UP001596434">
    <property type="component" value="Unassembled WGS sequence"/>
</dbReference>
<dbReference type="GeneID" id="96952941"/>
<feature type="compositionally biased region" description="Low complexity" evidence="1">
    <location>
        <begin position="90"/>
        <end position="100"/>
    </location>
</feature>
<keyword evidence="3" id="KW-1185">Reference proteome</keyword>
<accession>A0ABD5ZVL0</accession>
<evidence type="ECO:0000313" key="2">
    <source>
        <dbReference type="EMBL" id="MFC7254622.1"/>
    </source>
</evidence>
<evidence type="ECO:0000256" key="1">
    <source>
        <dbReference type="SAM" id="MobiDB-lite"/>
    </source>
</evidence>
<name>A0ABD5ZVL0_9EURY</name>
<evidence type="ECO:0000313" key="3">
    <source>
        <dbReference type="Proteomes" id="UP001596434"/>
    </source>
</evidence>
<dbReference type="RefSeq" id="WP_379702824.1">
    <property type="nucleotide sequence ID" value="NZ_JBHTAT010000001.1"/>
</dbReference>
<comment type="caution">
    <text evidence="2">The sequence shown here is derived from an EMBL/GenBank/DDBJ whole genome shotgun (WGS) entry which is preliminary data.</text>
</comment>
<feature type="region of interest" description="Disordered" evidence="1">
    <location>
        <begin position="1"/>
        <end position="117"/>
    </location>
</feature>
<feature type="compositionally biased region" description="Low complexity" evidence="1">
    <location>
        <begin position="1"/>
        <end position="31"/>
    </location>
</feature>
<dbReference type="AlphaFoldDB" id="A0ABD5ZVL0"/>
<reference evidence="2 3" key="1">
    <citation type="journal article" date="2019" name="Int. J. Syst. Evol. Microbiol.">
        <title>The Global Catalogue of Microorganisms (GCM) 10K type strain sequencing project: providing services to taxonomists for standard genome sequencing and annotation.</title>
        <authorList>
            <consortium name="The Broad Institute Genomics Platform"/>
            <consortium name="The Broad Institute Genome Sequencing Center for Infectious Disease"/>
            <person name="Wu L."/>
            <person name="Ma J."/>
        </authorList>
    </citation>
    <scope>NUCLEOTIDE SEQUENCE [LARGE SCALE GENOMIC DNA]</scope>
    <source>
        <strain evidence="2 3">GX21</strain>
    </source>
</reference>
<dbReference type="EMBL" id="JBHTAT010000001">
    <property type="protein sequence ID" value="MFC7254622.1"/>
    <property type="molecule type" value="Genomic_DNA"/>
</dbReference>